<dbReference type="InterPro" id="IPR017452">
    <property type="entry name" value="GPCR_Rhodpsn_7TM"/>
</dbReference>
<dbReference type="FunFam" id="1.20.1070.10:FF:000613">
    <property type="entry name" value="Parietopsin"/>
    <property type="match status" value="1"/>
</dbReference>
<evidence type="ECO:0000256" key="2">
    <source>
        <dbReference type="ARBA" id="ARBA00022543"/>
    </source>
</evidence>
<organism evidence="15 16">
    <name type="scientific">Hymenochirus boettgeri</name>
    <name type="common">Congo dwarf clawed frog</name>
    <dbReference type="NCBI Taxonomy" id="247094"/>
    <lineage>
        <taxon>Eukaryota</taxon>
        <taxon>Metazoa</taxon>
        <taxon>Chordata</taxon>
        <taxon>Craniata</taxon>
        <taxon>Vertebrata</taxon>
        <taxon>Euteleostomi</taxon>
        <taxon>Amphibia</taxon>
        <taxon>Batrachia</taxon>
        <taxon>Anura</taxon>
        <taxon>Pipoidea</taxon>
        <taxon>Pipidae</taxon>
        <taxon>Pipinae</taxon>
        <taxon>Hymenochirus</taxon>
    </lineage>
</organism>
<keyword evidence="8 13" id="KW-0297">G-protein coupled receptor</keyword>
<evidence type="ECO:0000256" key="12">
    <source>
        <dbReference type="ARBA" id="ARBA00023224"/>
    </source>
</evidence>
<feature type="domain" description="G-protein coupled receptors family 1 profile" evidence="14">
    <location>
        <begin position="43"/>
        <end position="295"/>
    </location>
</feature>
<dbReference type="InterPro" id="IPR050125">
    <property type="entry name" value="GPCR_opsins"/>
</dbReference>
<comment type="caution">
    <text evidence="13">Lacks conserved residue(s) required for the propagation of feature annotation.</text>
</comment>
<dbReference type="GO" id="GO:0009881">
    <property type="term" value="F:photoreceptor activity"/>
    <property type="evidence" value="ECO:0007669"/>
    <property type="project" value="UniProtKB-KW"/>
</dbReference>
<feature type="transmembrane region" description="Helical" evidence="13">
    <location>
        <begin position="100"/>
        <end position="122"/>
    </location>
</feature>
<keyword evidence="10" id="KW-1015">Disulfide bond</keyword>
<dbReference type="PROSITE" id="PS00238">
    <property type="entry name" value="OPSIN"/>
    <property type="match status" value="1"/>
</dbReference>
<dbReference type="InterPro" id="IPR002206">
    <property type="entry name" value="Opsin_pineal"/>
</dbReference>
<evidence type="ECO:0000256" key="10">
    <source>
        <dbReference type="ARBA" id="ARBA00023157"/>
    </source>
</evidence>
<dbReference type="Proteomes" id="UP000812440">
    <property type="component" value="Chromosome 3"/>
</dbReference>
<keyword evidence="2 13" id="KW-0600">Photoreceptor protein</keyword>
<dbReference type="EMBL" id="JAACNH010000006">
    <property type="protein sequence ID" value="KAG8439558.1"/>
    <property type="molecule type" value="Genomic_DNA"/>
</dbReference>
<evidence type="ECO:0000256" key="13">
    <source>
        <dbReference type="RuleBase" id="RU004951"/>
    </source>
</evidence>
<protein>
    <recommendedName>
        <fullName evidence="14">G-protein coupled receptors family 1 profile domain-containing protein</fullName>
    </recommendedName>
</protein>
<dbReference type="PRINTS" id="PR00238">
    <property type="entry name" value="OPSIN"/>
</dbReference>
<dbReference type="Pfam" id="PF00001">
    <property type="entry name" value="7tm_1"/>
    <property type="match status" value="1"/>
</dbReference>
<sequence>MDGNTTELSLVENLTVKPTIFPKSGYSILAFLMFLNAVFSIFNNVLVILVTIRYPQLRNPINIFILNVSFSDLMMTLCGTTIVVSTNYHGYFYLGERFCIFQGFAVNYFGIVSLWSLTILAYERYNFVCEPIGALKLSTRRGYQGLAFVWVFCLIWAIAPLFGWSSYGPEGVKTSCSIGWEERSWSNYSYLISYFFACFIIPVGIIGFSYGSILRSLHNLNRKIQEQGGKTNPEEERHVVVMVLFMVVAFLICWLPYTAFALTVVINPELNISPLAATLPTYFAKTSPVYNPVIYIFLNKQFRSCAIQCLTCGHINLDSPEEDTCSLVVPLPAENKITLKNNQVAPTY</sequence>
<keyword evidence="6 13" id="KW-1133">Transmembrane helix</keyword>
<dbReference type="PRINTS" id="PR00237">
    <property type="entry name" value="GPCRRHODOPSN"/>
</dbReference>
<comment type="subcellular location">
    <subcellularLocation>
        <location evidence="1 13">Membrane</location>
        <topology evidence="1 13">Multi-pass membrane protein</topology>
    </subcellularLocation>
</comment>
<dbReference type="GO" id="GO:0004930">
    <property type="term" value="F:G protein-coupled receptor activity"/>
    <property type="evidence" value="ECO:0007669"/>
    <property type="project" value="UniProtKB-KW"/>
</dbReference>
<dbReference type="PROSITE" id="PS00237">
    <property type="entry name" value="G_PROTEIN_RECEP_F1_1"/>
    <property type="match status" value="1"/>
</dbReference>
<evidence type="ECO:0000256" key="7">
    <source>
        <dbReference type="ARBA" id="ARBA00022991"/>
    </source>
</evidence>
<gene>
    <name evidence="15" type="ORF">GDO86_005670</name>
</gene>
<feature type="transmembrane region" description="Helical" evidence="13">
    <location>
        <begin position="191"/>
        <end position="217"/>
    </location>
</feature>
<comment type="caution">
    <text evidence="15">The sequence shown here is derived from an EMBL/GenBank/DDBJ whole genome shotgun (WGS) entry which is preliminary data.</text>
</comment>
<evidence type="ECO:0000256" key="8">
    <source>
        <dbReference type="ARBA" id="ARBA00023040"/>
    </source>
</evidence>
<dbReference type="PRINTS" id="PR00666">
    <property type="entry name" value="PINOPSIN"/>
</dbReference>
<feature type="transmembrane region" description="Helical" evidence="13">
    <location>
        <begin position="28"/>
        <end position="52"/>
    </location>
</feature>
<dbReference type="SUPFAM" id="SSF81321">
    <property type="entry name" value="Family A G protein-coupled receptor-like"/>
    <property type="match status" value="1"/>
</dbReference>
<dbReference type="Gene3D" id="1.20.1070.10">
    <property type="entry name" value="Rhodopsin 7-helix transmembrane proteins"/>
    <property type="match status" value="1"/>
</dbReference>
<dbReference type="OrthoDB" id="5985475at2759"/>
<keyword evidence="9 13" id="KW-0472">Membrane</keyword>
<name>A0A8T2J830_9PIPI</name>
<evidence type="ECO:0000259" key="14">
    <source>
        <dbReference type="PROSITE" id="PS50262"/>
    </source>
</evidence>
<dbReference type="GO" id="GO:0007602">
    <property type="term" value="P:phototransduction"/>
    <property type="evidence" value="ECO:0007669"/>
    <property type="project" value="UniProtKB-KW"/>
</dbReference>
<keyword evidence="16" id="KW-1185">Reference proteome</keyword>
<evidence type="ECO:0000313" key="15">
    <source>
        <dbReference type="EMBL" id="KAG8439558.1"/>
    </source>
</evidence>
<evidence type="ECO:0000256" key="4">
    <source>
        <dbReference type="ARBA" id="ARBA00022692"/>
    </source>
</evidence>
<dbReference type="PANTHER" id="PTHR24240">
    <property type="entry name" value="OPSIN"/>
    <property type="match status" value="1"/>
</dbReference>
<keyword evidence="11 13" id="KW-0675">Receptor</keyword>
<evidence type="ECO:0000313" key="16">
    <source>
        <dbReference type="Proteomes" id="UP000812440"/>
    </source>
</evidence>
<evidence type="ECO:0000256" key="6">
    <source>
        <dbReference type="ARBA" id="ARBA00022989"/>
    </source>
</evidence>
<feature type="transmembrane region" description="Helical" evidence="13">
    <location>
        <begin position="143"/>
        <end position="164"/>
    </location>
</feature>
<keyword evidence="3 13" id="KW-0716">Sensory transduction</keyword>
<dbReference type="GO" id="GO:0016020">
    <property type="term" value="C:membrane"/>
    <property type="evidence" value="ECO:0007669"/>
    <property type="project" value="UniProtKB-SubCell"/>
</dbReference>
<keyword evidence="12 13" id="KW-0807">Transducer</keyword>
<feature type="transmembrane region" description="Helical" evidence="13">
    <location>
        <begin position="238"/>
        <end position="257"/>
    </location>
</feature>
<dbReference type="InterPro" id="IPR027430">
    <property type="entry name" value="Retinal_BS"/>
</dbReference>
<evidence type="ECO:0000256" key="11">
    <source>
        <dbReference type="ARBA" id="ARBA00023170"/>
    </source>
</evidence>
<keyword evidence="4 13" id="KW-0812">Transmembrane</keyword>
<accession>A0A8T2J830</accession>
<comment type="similarity">
    <text evidence="13">Belongs to the G-protein coupled receptor 1 family. Opsin subfamily.</text>
</comment>
<dbReference type="GO" id="GO:0007601">
    <property type="term" value="P:visual perception"/>
    <property type="evidence" value="ECO:0007669"/>
    <property type="project" value="InterPro"/>
</dbReference>
<dbReference type="AlphaFoldDB" id="A0A8T2J830"/>
<evidence type="ECO:0000256" key="5">
    <source>
        <dbReference type="ARBA" id="ARBA00022925"/>
    </source>
</evidence>
<proteinExistence type="inferred from homology"/>
<evidence type="ECO:0000256" key="1">
    <source>
        <dbReference type="ARBA" id="ARBA00004141"/>
    </source>
</evidence>
<dbReference type="InterPro" id="IPR000276">
    <property type="entry name" value="GPCR_Rhodpsn"/>
</dbReference>
<keyword evidence="5 13" id="KW-0681">Retinal protein</keyword>
<evidence type="ECO:0000256" key="3">
    <source>
        <dbReference type="ARBA" id="ARBA00022606"/>
    </source>
</evidence>
<reference evidence="15" key="1">
    <citation type="thesis" date="2020" institute="ProQuest LLC" country="789 East Eisenhower Parkway, Ann Arbor, MI, USA">
        <title>Comparative Genomics and Chromosome Evolution.</title>
        <authorList>
            <person name="Mudd A.B."/>
        </authorList>
    </citation>
    <scope>NUCLEOTIDE SEQUENCE</scope>
    <source>
        <strain evidence="15">Female2</strain>
        <tissue evidence="15">Blood</tissue>
    </source>
</reference>
<feature type="transmembrane region" description="Helical" evidence="13">
    <location>
        <begin position="64"/>
        <end position="88"/>
    </location>
</feature>
<keyword evidence="7 13" id="KW-0157">Chromophore</keyword>
<evidence type="ECO:0000256" key="9">
    <source>
        <dbReference type="ARBA" id="ARBA00023136"/>
    </source>
</evidence>
<dbReference type="InterPro" id="IPR001760">
    <property type="entry name" value="Opsin"/>
</dbReference>
<dbReference type="PROSITE" id="PS50262">
    <property type="entry name" value="G_PROTEIN_RECEP_F1_2"/>
    <property type="match status" value="1"/>
</dbReference>